<feature type="non-terminal residue" evidence="7">
    <location>
        <position position="649"/>
    </location>
</feature>
<evidence type="ECO:0000256" key="4">
    <source>
        <dbReference type="RuleBase" id="RU003707"/>
    </source>
</evidence>
<proteinExistence type="inferred from homology"/>
<dbReference type="InterPro" id="IPR001753">
    <property type="entry name" value="Enoyl-CoA_hydra/iso"/>
</dbReference>
<dbReference type="Gene3D" id="1.10.12.10">
    <property type="entry name" value="Lyase 2-enoyl-coa Hydratase, Chain A, domain 2"/>
    <property type="match status" value="1"/>
</dbReference>
<dbReference type="SUPFAM" id="SSF53901">
    <property type="entry name" value="Thiolase-like"/>
    <property type="match status" value="2"/>
</dbReference>
<evidence type="ECO:0000256" key="3">
    <source>
        <dbReference type="ARBA" id="ARBA00023239"/>
    </source>
</evidence>
<keyword evidence="3" id="KW-0456">Lyase</keyword>
<dbReference type="InterPro" id="IPR014030">
    <property type="entry name" value="Ketoacyl_synth_N"/>
</dbReference>
<dbReference type="InterPro" id="IPR055140">
    <property type="entry name" value="Thiolase_C_2"/>
</dbReference>
<dbReference type="GO" id="GO:0004300">
    <property type="term" value="F:enoyl-CoA hydratase activity"/>
    <property type="evidence" value="ECO:0007669"/>
    <property type="project" value="UniProtKB-EC"/>
</dbReference>
<dbReference type="Pfam" id="PF00378">
    <property type="entry name" value="ECH_1"/>
    <property type="match status" value="1"/>
</dbReference>
<name>A0A7R8ZWB9_9CRUS</name>
<dbReference type="Pfam" id="PF22691">
    <property type="entry name" value="Thiolase_C_1"/>
    <property type="match status" value="1"/>
</dbReference>
<dbReference type="FunFam" id="3.90.226.10:FF:000009">
    <property type="entry name" value="Carnitinyl-CoA dehydratase"/>
    <property type="match status" value="1"/>
</dbReference>
<comment type="similarity">
    <text evidence="1 4">Belongs to the enoyl-CoA hydratase/isomerase family.</text>
</comment>
<dbReference type="InterPro" id="IPR016039">
    <property type="entry name" value="Thiolase-like"/>
</dbReference>
<reference evidence="7" key="1">
    <citation type="submission" date="2020-11" db="EMBL/GenBank/DDBJ databases">
        <authorList>
            <person name="Tran Van P."/>
        </authorList>
    </citation>
    <scope>NUCLEOTIDE SEQUENCE</scope>
</reference>
<organism evidence="7">
    <name type="scientific">Cyprideis torosa</name>
    <dbReference type="NCBI Taxonomy" id="163714"/>
    <lineage>
        <taxon>Eukaryota</taxon>
        <taxon>Metazoa</taxon>
        <taxon>Ecdysozoa</taxon>
        <taxon>Arthropoda</taxon>
        <taxon>Crustacea</taxon>
        <taxon>Oligostraca</taxon>
        <taxon>Ostracoda</taxon>
        <taxon>Podocopa</taxon>
        <taxon>Podocopida</taxon>
        <taxon>Cytherocopina</taxon>
        <taxon>Cytheroidea</taxon>
        <taxon>Cytherideidae</taxon>
        <taxon>Cyprideis</taxon>
    </lineage>
</organism>
<gene>
    <name evidence="7" type="ORF">CTOB1V02_LOCUS11963</name>
</gene>
<dbReference type="Gene3D" id="3.90.226.10">
    <property type="entry name" value="2-enoyl-CoA Hydratase, Chain A, domain 1"/>
    <property type="match status" value="1"/>
</dbReference>
<dbReference type="GO" id="GO:0006635">
    <property type="term" value="P:fatty acid beta-oxidation"/>
    <property type="evidence" value="ECO:0007669"/>
    <property type="project" value="TreeGrafter"/>
</dbReference>
<feature type="domain" description="Thiolase C-terminal" evidence="6">
    <location>
        <begin position="565"/>
        <end position="643"/>
    </location>
</feature>
<evidence type="ECO:0000259" key="6">
    <source>
        <dbReference type="Pfam" id="PF22691"/>
    </source>
</evidence>
<dbReference type="PANTHER" id="PTHR11941">
    <property type="entry name" value="ENOYL-COA HYDRATASE-RELATED"/>
    <property type="match status" value="1"/>
</dbReference>
<dbReference type="SUPFAM" id="SSF52096">
    <property type="entry name" value="ClpP/crotonase"/>
    <property type="match status" value="1"/>
</dbReference>
<dbReference type="InterPro" id="IPR018376">
    <property type="entry name" value="Enoyl-CoA_hyd/isom_CS"/>
</dbReference>
<evidence type="ECO:0000259" key="5">
    <source>
        <dbReference type="Pfam" id="PF00109"/>
    </source>
</evidence>
<dbReference type="CDD" id="cd00829">
    <property type="entry name" value="SCP-x_thiolase"/>
    <property type="match status" value="1"/>
</dbReference>
<evidence type="ECO:0000256" key="2">
    <source>
        <dbReference type="ARBA" id="ARBA00012076"/>
    </source>
</evidence>
<dbReference type="FunFam" id="1.10.12.10:FF:000001">
    <property type="entry name" value="Probable enoyl-CoA hydratase, mitochondrial"/>
    <property type="match status" value="1"/>
</dbReference>
<dbReference type="OrthoDB" id="14970at2759"/>
<dbReference type="AlphaFoldDB" id="A0A7R8ZWB9"/>
<dbReference type="EMBL" id="OB667875">
    <property type="protein sequence ID" value="CAD7234146.1"/>
    <property type="molecule type" value="Genomic_DNA"/>
</dbReference>
<evidence type="ECO:0000313" key="7">
    <source>
        <dbReference type="EMBL" id="CAD7234146.1"/>
    </source>
</evidence>
<dbReference type="PANTHER" id="PTHR11941:SF54">
    <property type="entry name" value="ENOYL-COA HYDRATASE, MITOCHONDRIAL"/>
    <property type="match status" value="1"/>
</dbReference>
<dbReference type="Gene3D" id="3.40.47.10">
    <property type="match status" value="1"/>
</dbReference>
<dbReference type="EC" id="4.2.1.17" evidence="2"/>
<accession>A0A7R8ZWB9</accession>
<dbReference type="PROSITE" id="PS00166">
    <property type="entry name" value="ENOYL_COA_HYDRATASE"/>
    <property type="match status" value="1"/>
</dbReference>
<dbReference type="CDD" id="cd06558">
    <property type="entry name" value="crotonase-like"/>
    <property type="match status" value="1"/>
</dbReference>
<feature type="domain" description="Beta-ketoacyl synthase-like N-terminal" evidence="5">
    <location>
        <begin position="367"/>
        <end position="411"/>
    </location>
</feature>
<dbReference type="GO" id="GO:0016746">
    <property type="term" value="F:acyltransferase activity"/>
    <property type="evidence" value="ECO:0007669"/>
    <property type="project" value="InterPro"/>
</dbReference>
<evidence type="ECO:0000256" key="1">
    <source>
        <dbReference type="ARBA" id="ARBA00005254"/>
    </source>
</evidence>
<dbReference type="Pfam" id="PF00109">
    <property type="entry name" value="ketoacyl-synt"/>
    <property type="match status" value="1"/>
</dbReference>
<protein>
    <recommendedName>
        <fullName evidence="2">enoyl-CoA hydratase</fullName>
        <ecNumber evidence="2">4.2.1.17</ecNumber>
    </recommendedName>
</protein>
<dbReference type="InterPro" id="IPR014748">
    <property type="entry name" value="Enoyl-CoA_hydra_C"/>
</dbReference>
<sequence length="649" mass="70623">MEFENIILEREGDLAIITFNRPDAMNALNMQTREEFAKAVREVEEDEEIKVLILTGSGKAFVAGSDIKEFRATTPYAAHNIVRLGSIVEKMRKPVIAAVNGFCLGGGCEIAMACDLIIASEKAKFGQPEINLGIIPGGGGTQRLPRLVGVCRAKELIFTGDIIRADEADRIGLVNRVVSMDQLMPVAKEIAGKIAVKSAAALQLAKQAIGKGLQTSLQDGLDYEYEMYALALSLEDKAEGVNAFLEKRSPKCLCEGAKKLVRIKTMGNMGNKVARIPNLVDWSTGEVRLMSAKCNSCGTYFFPKEHYQHRPDCPREKVEDVLLPSKVEEALKDGKIEWKKIQAIMAGIFIYGGNAGHLSGQYLESIFGETGVPVVNVYNACATGSAAIRMAYNSVAAGETDTALAFGADVSPKGFLTAKSDNAVQDRDVIRWKMGGMPNPIYWALECRKRMAKYETTEEDLALVKVLMSEYGSRNPHARFKKSYSLEEVLNSVYVCEPLRLYEICPVSTGAAALIVTADKELIANADRAVKINATTMGSAIYGDPTIRISALSCPAVAEAPMLSESYSASRQAYEKAGIGPEDIDVLELPDNSSWHYLVYLETCGFCKEGEADRMLREGMTKIDGKIPVNPSGGFSSHGEALSAQAIWQ</sequence>
<dbReference type="InterPro" id="IPR029045">
    <property type="entry name" value="ClpP/crotonase-like_dom_sf"/>
</dbReference>